<dbReference type="HAMAP" id="MF_01398">
    <property type="entry name" value="ATP_synth_b_bprime"/>
    <property type="match status" value="1"/>
</dbReference>
<dbReference type="GO" id="GO:0046961">
    <property type="term" value="F:proton-transporting ATPase activity, rotational mechanism"/>
    <property type="evidence" value="ECO:0007669"/>
    <property type="project" value="TreeGrafter"/>
</dbReference>
<dbReference type="RefSeq" id="WP_110796108.1">
    <property type="nucleotide sequence ID" value="NZ_KZ826485.1"/>
</dbReference>
<dbReference type="GO" id="GO:0012505">
    <property type="term" value="C:endomembrane system"/>
    <property type="evidence" value="ECO:0007669"/>
    <property type="project" value="UniProtKB-SubCell"/>
</dbReference>
<keyword evidence="3 13" id="KW-0138">CF(0)</keyword>
<dbReference type="InterPro" id="IPR002146">
    <property type="entry name" value="ATP_synth_b/b'su_bac/chlpt"/>
</dbReference>
<evidence type="ECO:0000256" key="3">
    <source>
        <dbReference type="ARBA" id="ARBA00022547"/>
    </source>
</evidence>
<evidence type="ECO:0000256" key="11">
    <source>
        <dbReference type="ARBA" id="ARBA00025614"/>
    </source>
</evidence>
<evidence type="ECO:0000256" key="4">
    <source>
        <dbReference type="ARBA" id="ARBA00022692"/>
    </source>
</evidence>
<dbReference type="Proteomes" id="UP000248012">
    <property type="component" value="Unassembled WGS sequence"/>
</dbReference>
<name>A0A2V4MXU3_9RHOB</name>
<comment type="similarity">
    <text evidence="1 13">Belongs to the ATPase B chain family.</text>
</comment>
<dbReference type="Pfam" id="PF00430">
    <property type="entry name" value="ATP-synt_B"/>
    <property type="match status" value="1"/>
</dbReference>
<organism evidence="14 15">
    <name type="scientific">Litorivita pollutaquae</name>
    <dbReference type="NCBI Taxonomy" id="2200892"/>
    <lineage>
        <taxon>Bacteria</taxon>
        <taxon>Pseudomonadati</taxon>
        <taxon>Pseudomonadota</taxon>
        <taxon>Alphaproteobacteria</taxon>
        <taxon>Rhodobacterales</taxon>
        <taxon>Paracoccaceae</taxon>
        <taxon>Litorivita</taxon>
    </lineage>
</organism>
<dbReference type="GO" id="GO:0046933">
    <property type="term" value="F:proton-transporting ATP synthase activity, rotational mechanism"/>
    <property type="evidence" value="ECO:0007669"/>
    <property type="project" value="UniProtKB-UniRule"/>
</dbReference>
<evidence type="ECO:0000256" key="8">
    <source>
        <dbReference type="ARBA" id="ARBA00023136"/>
    </source>
</evidence>
<evidence type="ECO:0000256" key="10">
    <source>
        <dbReference type="ARBA" id="ARBA00025198"/>
    </source>
</evidence>
<evidence type="ECO:0000256" key="1">
    <source>
        <dbReference type="ARBA" id="ARBA00005513"/>
    </source>
</evidence>
<keyword evidence="4 13" id="KW-0812">Transmembrane</keyword>
<evidence type="ECO:0000256" key="5">
    <source>
        <dbReference type="ARBA" id="ARBA00022781"/>
    </source>
</evidence>
<evidence type="ECO:0000313" key="15">
    <source>
        <dbReference type="Proteomes" id="UP000248012"/>
    </source>
</evidence>
<dbReference type="AlphaFoldDB" id="A0A2V4MXU3"/>
<dbReference type="GO" id="GO:0045259">
    <property type="term" value="C:proton-transporting ATP synthase complex"/>
    <property type="evidence" value="ECO:0007669"/>
    <property type="project" value="UniProtKB-KW"/>
</dbReference>
<reference evidence="14 15" key="1">
    <citation type="submission" date="2018-05" db="EMBL/GenBank/DDBJ databases">
        <title>Oceanovita maritima gen. nov., sp. nov., a marine bacterium in the family Rhodobacteraceae isolated from surface seawater of Lundu port Xiamen, China.</title>
        <authorList>
            <person name="Hetharua B.H."/>
            <person name="Min D."/>
            <person name="Liao H."/>
            <person name="Tian Y."/>
        </authorList>
    </citation>
    <scope>NUCLEOTIDE SEQUENCE [LARGE SCALE GENOMIC DNA]</scope>
    <source>
        <strain evidence="14 15">FSX-11</strain>
    </source>
</reference>
<comment type="function">
    <text evidence="11">Component of the F(0) channel, it forms part of the peripheral stalk, linking F(1) to F(0). The b'-subunit is a diverged and duplicated form of b found in plants and photosynthetic bacteria.</text>
</comment>
<comment type="caution">
    <text evidence="14">The sequence shown here is derived from an EMBL/GenBank/DDBJ whole genome shotgun (WGS) entry which is preliminary data.</text>
</comment>
<dbReference type="PANTHER" id="PTHR33445">
    <property type="entry name" value="ATP SYNTHASE SUBUNIT B', CHLOROPLASTIC"/>
    <property type="match status" value="1"/>
</dbReference>
<proteinExistence type="inferred from homology"/>
<dbReference type="PANTHER" id="PTHR33445:SF2">
    <property type="entry name" value="ATP SYNTHASE SUBUNIT B', CHLOROPLASTIC"/>
    <property type="match status" value="1"/>
</dbReference>
<keyword evidence="5 13" id="KW-0375">Hydrogen ion transport</keyword>
<dbReference type="InterPro" id="IPR050059">
    <property type="entry name" value="ATP_synthase_B_chain"/>
</dbReference>
<evidence type="ECO:0000256" key="7">
    <source>
        <dbReference type="ARBA" id="ARBA00023065"/>
    </source>
</evidence>
<dbReference type="GO" id="GO:0005886">
    <property type="term" value="C:plasma membrane"/>
    <property type="evidence" value="ECO:0007669"/>
    <property type="project" value="UniProtKB-SubCell"/>
</dbReference>
<accession>A0A2V4MXU3</accession>
<evidence type="ECO:0000256" key="2">
    <source>
        <dbReference type="ARBA" id="ARBA00022448"/>
    </source>
</evidence>
<sequence>MSIDWLTVAAQIVNFLVLVWLLKRFLYRPILDGIDAREAEIADRMQVAMRAKEEARVAEAEYRAQLSTLQSEQASATEAVRRQAEQDKDALLTEAHERVERERTAWQAHLDDERRNFTAKMQRAGGHALLELTRKALADLADETLEARMAAHLARQIGSFDSTLQHAAGHPDDAVVTSHAALPDPIQEDLTAELRHRFPDIEVHFDTDQSQPPGLILRIGGAQLAWTVDTYIDDLNDLIADQLVVGAEQRA</sequence>
<comment type="function">
    <text evidence="10 13">F(1)F(0) ATP synthase produces ATP from ADP in the presence of a proton or sodium gradient. F-type ATPases consist of two structural domains, F(1) containing the extramembraneous catalytic core and F(0) containing the membrane proton channel, linked together by a central stalk and a peripheral stalk. During catalysis, ATP synthesis in the catalytic domain of F(1) is coupled via a rotary mechanism of the central stalk subunits to proton translocation.</text>
</comment>
<keyword evidence="15" id="KW-1185">Reference proteome</keyword>
<comment type="subcellular location">
    <subcellularLocation>
        <location evidence="13">Cell membrane</location>
        <topology evidence="13">Single-pass membrane protein</topology>
    </subcellularLocation>
    <subcellularLocation>
        <location evidence="12">Endomembrane system</location>
        <topology evidence="12">Single-pass membrane protein</topology>
    </subcellularLocation>
</comment>
<protein>
    <recommendedName>
        <fullName evidence="13">ATP synthase subunit b</fullName>
    </recommendedName>
    <alternativeName>
        <fullName evidence="13">ATP synthase F(0) sector subunit b</fullName>
    </alternativeName>
    <alternativeName>
        <fullName evidence="13">ATPase subunit I</fullName>
    </alternativeName>
    <alternativeName>
        <fullName evidence="13">F-type ATPase subunit b</fullName>
        <shortName evidence="13">F-ATPase subunit b</shortName>
    </alternativeName>
</protein>
<evidence type="ECO:0000256" key="13">
    <source>
        <dbReference type="HAMAP-Rule" id="MF_01398"/>
    </source>
</evidence>
<gene>
    <name evidence="13" type="primary">atpF</name>
    <name evidence="14" type="ORF">DI396_10140</name>
</gene>
<dbReference type="CDD" id="cd06503">
    <property type="entry name" value="ATP-synt_Fo_b"/>
    <property type="match status" value="1"/>
</dbReference>
<comment type="subunit">
    <text evidence="13">F-type ATPases have 2 components, F(1) - the catalytic core - and F(0) - the membrane proton channel. F(1) has five subunits: alpha(3), beta(3), gamma(1), delta(1), epsilon(1). F(0) has three main subunits: a(1), b(2) and c(10-14). The alpha and beta chains form an alternating ring which encloses part of the gamma chain. F(1) is attached to F(0) by a central stalk formed by the gamma and epsilon chains, while a peripheral stalk is formed by the delta and b chains.</text>
</comment>
<evidence type="ECO:0000313" key="14">
    <source>
        <dbReference type="EMBL" id="PYC47324.1"/>
    </source>
</evidence>
<feature type="transmembrane region" description="Helical" evidence="13">
    <location>
        <begin position="6"/>
        <end position="22"/>
    </location>
</feature>
<keyword evidence="2 13" id="KW-0813">Transport</keyword>
<evidence type="ECO:0000256" key="12">
    <source>
        <dbReference type="ARBA" id="ARBA00037847"/>
    </source>
</evidence>
<keyword evidence="8 13" id="KW-0472">Membrane</keyword>
<keyword evidence="6 13" id="KW-1133">Transmembrane helix</keyword>
<evidence type="ECO:0000256" key="6">
    <source>
        <dbReference type="ARBA" id="ARBA00022989"/>
    </source>
</evidence>
<keyword evidence="7 13" id="KW-0406">Ion transport</keyword>
<dbReference type="EMBL" id="QFVT01000006">
    <property type="protein sequence ID" value="PYC47324.1"/>
    <property type="molecule type" value="Genomic_DNA"/>
</dbReference>
<dbReference type="OrthoDB" id="466272at2"/>
<keyword evidence="9 13" id="KW-0066">ATP synthesis</keyword>
<evidence type="ECO:0000256" key="9">
    <source>
        <dbReference type="ARBA" id="ARBA00023310"/>
    </source>
</evidence>
<keyword evidence="13" id="KW-1003">Cell membrane</keyword>